<protein>
    <submittedName>
        <fullName evidence="2">Uncharacterized protein</fullName>
    </submittedName>
</protein>
<dbReference type="AlphaFoldDB" id="A0A024G0Y9"/>
<evidence type="ECO:0000313" key="2">
    <source>
        <dbReference type="EMBL" id="CCI39975.1"/>
    </source>
</evidence>
<proteinExistence type="predicted"/>
<dbReference type="Proteomes" id="UP000053237">
    <property type="component" value="Unassembled WGS sequence"/>
</dbReference>
<feature type="compositionally biased region" description="Basic and acidic residues" evidence="1">
    <location>
        <begin position="8"/>
        <end position="28"/>
    </location>
</feature>
<organism evidence="2 3">
    <name type="scientific">Albugo candida</name>
    <dbReference type="NCBI Taxonomy" id="65357"/>
    <lineage>
        <taxon>Eukaryota</taxon>
        <taxon>Sar</taxon>
        <taxon>Stramenopiles</taxon>
        <taxon>Oomycota</taxon>
        <taxon>Peronosporomycetes</taxon>
        <taxon>Albuginales</taxon>
        <taxon>Albuginaceae</taxon>
        <taxon>Albugo</taxon>
    </lineage>
</organism>
<name>A0A024G0Y9_9STRA</name>
<evidence type="ECO:0000313" key="3">
    <source>
        <dbReference type="Proteomes" id="UP000053237"/>
    </source>
</evidence>
<dbReference type="OrthoDB" id="67471at2759"/>
<feature type="compositionally biased region" description="Acidic residues" evidence="1">
    <location>
        <begin position="36"/>
        <end position="49"/>
    </location>
</feature>
<sequence length="389" mass="44178">METASELVDSREPNELGLGVDHHPDGSLKRKRWEFDGNEDYDEADEDADDSNKEDRANLSGLERGNHDAMTNSSKRARRHAWQSKYEMDFGLIAIERDAVTDDVTLAMCGFCKAFGREGKYEQLIQETESSLDTKKRRRRSLTTTKFFRAFRVDNIRSHLQGAHPRRWAEFELLPKQETIRARFFEFHYEGLPIVEDVVLAGSNLNSESDLNYGQAHGDALTSEGQLQSQAHRGLNSGTGGSSTAGAGTSTSARRAADNANSTSTQLNNAVYPNMNALSAAFAVNNATTAQNNSGGSNTRSNFSFEKHLQDRLDFDRERLEFDKVRFIKESEMREQALIERREMMEQDRELFEKKRDFYARRDKQDAIQLKELAETIRDAIVTTSHKTQ</sequence>
<comment type="caution">
    <text evidence="2">The sequence shown here is derived from an EMBL/GenBank/DDBJ whole genome shotgun (WGS) entry which is preliminary data.</text>
</comment>
<accession>A0A024G0Y9</accession>
<dbReference type="InParanoid" id="A0A024G0Y9"/>
<dbReference type="EMBL" id="CAIX01000004">
    <property type="protein sequence ID" value="CCI39975.1"/>
    <property type="molecule type" value="Genomic_DNA"/>
</dbReference>
<feature type="compositionally biased region" description="Low complexity" evidence="1">
    <location>
        <begin position="244"/>
        <end position="254"/>
    </location>
</feature>
<dbReference type="PANTHER" id="PTHR37067">
    <property type="entry name" value="PX DOMAIN-CONTAINING PROTEIN"/>
    <property type="match status" value="1"/>
</dbReference>
<dbReference type="PANTHER" id="PTHR37067:SF3">
    <property type="entry name" value="PX DOMAIN-CONTAINING PROTEIN"/>
    <property type="match status" value="1"/>
</dbReference>
<feature type="region of interest" description="Disordered" evidence="1">
    <location>
        <begin position="1"/>
        <end position="78"/>
    </location>
</feature>
<dbReference type="STRING" id="65357.A0A024G0Y9"/>
<reference evidence="2 3" key="1">
    <citation type="submission" date="2012-05" db="EMBL/GenBank/DDBJ databases">
        <title>Recombination and specialization in a pathogen metapopulation.</title>
        <authorList>
            <person name="Gardiner A."/>
            <person name="Kemen E."/>
            <person name="Schultz-Larsen T."/>
            <person name="MacLean D."/>
            <person name="Van Oosterhout C."/>
            <person name="Jones J.D.G."/>
        </authorList>
    </citation>
    <scope>NUCLEOTIDE SEQUENCE [LARGE SCALE GENOMIC DNA]</scope>
    <source>
        <strain evidence="2 3">Ac Nc2</strain>
    </source>
</reference>
<gene>
    <name evidence="2" type="ORF">BN9_007590</name>
</gene>
<evidence type="ECO:0000256" key="1">
    <source>
        <dbReference type="SAM" id="MobiDB-lite"/>
    </source>
</evidence>
<feature type="region of interest" description="Disordered" evidence="1">
    <location>
        <begin position="215"/>
        <end position="267"/>
    </location>
</feature>
<keyword evidence="3" id="KW-1185">Reference proteome</keyword>